<keyword evidence="3 5" id="KW-1133">Transmembrane helix</keyword>
<keyword evidence="8" id="KW-1185">Reference proteome</keyword>
<evidence type="ECO:0000256" key="1">
    <source>
        <dbReference type="ARBA" id="ARBA00004370"/>
    </source>
</evidence>
<accession>A0AAD8BFW6</accession>
<feature type="non-terminal residue" evidence="7">
    <location>
        <position position="1"/>
    </location>
</feature>
<dbReference type="Gene3D" id="1.20.1070.10">
    <property type="entry name" value="Rhodopsin 7-helix transmembrane proteins"/>
    <property type="match status" value="1"/>
</dbReference>
<dbReference type="InterPro" id="IPR017452">
    <property type="entry name" value="GPCR_Rhodpsn_7TM"/>
</dbReference>
<dbReference type="EMBL" id="JASAOG010000092">
    <property type="protein sequence ID" value="KAK0052725.1"/>
    <property type="molecule type" value="Genomic_DNA"/>
</dbReference>
<evidence type="ECO:0000256" key="2">
    <source>
        <dbReference type="ARBA" id="ARBA00022692"/>
    </source>
</evidence>
<reference evidence="7" key="2">
    <citation type="submission" date="2023-04" db="EMBL/GenBank/DDBJ databases">
        <authorList>
            <person name="Bu L."/>
            <person name="Lu L."/>
            <person name="Laidemitt M.R."/>
            <person name="Zhang S.M."/>
            <person name="Mutuku M."/>
            <person name="Mkoji G."/>
            <person name="Steinauer M."/>
            <person name="Loker E.S."/>
        </authorList>
    </citation>
    <scope>NUCLEOTIDE SEQUENCE</scope>
    <source>
        <strain evidence="7">KasaAsao</strain>
        <tissue evidence="7">Whole Snail</tissue>
    </source>
</reference>
<feature type="domain" description="G-protein coupled receptors family 1 profile" evidence="6">
    <location>
        <begin position="13"/>
        <end position="63"/>
    </location>
</feature>
<feature type="transmembrane region" description="Helical" evidence="5">
    <location>
        <begin position="34"/>
        <end position="55"/>
    </location>
</feature>
<evidence type="ECO:0000313" key="7">
    <source>
        <dbReference type="EMBL" id="KAK0052725.1"/>
    </source>
</evidence>
<evidence type="ECO:0000256" key="3">
    <source>
        <dbReference type="ARBA" id="ARBA00022989"/>
    </source>
</evidence>
<evidence type="ECO:0000256" key="4">
    <source>
        <dbReference type="ARBA" id="ARBA00023136"/>
    </source>
</evidence>
<evidence type="ECO:0000259" key="6">
    <source>
        <dbReference type="PROSITE" id="PS50262"/>
    </source>
</evidence>
<evidence type="ECO:0000313" key="8">
    <source>
        <dbReference type="Proteomes" id="UP001233172"/>
    </source>
</evidence>
<name>A0AAD8BFW6_BIOPF</name>
<dbReference type="GO" id="GO:0016020">
    <property type="term" value="C:membrane"/>
    <property type="evidence" value="ECO:0007669"/>
    <property type="project" value="UniProtKB-SubCell"/>
</dbReference>
<keyword evidence="7" id="KW-0675">Receptor</keyword>
<gene>
    <name evidence="7" type="ORF">Bpfe_017841</name>
</gene>
<sequence>VLSPILLTLGTVGNIMTIVVWSRRDMRSSQATVYLIALSVADILVLNAGLLRHFIREICGFDI</sequence>
<comment type="caution">
    <text evidence="7">The sequence shown here is derived from an EMBL/GenBank/DDBJ whole genome shotgun (WGS) entry which is preliminary data.</text>
</comment>
<feature type="transmembrane region" description="Helical" evidence="5">
    <location>
        <begin position="6"/>
        <end position="22"/>
    </location>
</feature>
<evidence type="ECO:0000256" key="5">
    <source>
        <dbReference type="SAM" id="Phobius"/>
    </source>
</evidence>
<keyword evidence="4 5" id="KW-0472">Membrane</keyword>
<protein>
    <submittedName>
        <fullName evidence="7">G-protein coupled receptor 139</fullName>
    </submittedName>
</protein>
<reference evidence="7" key="1">
    <citation type="journal article" date="2023" name="PLoS Negl. Trop. Dis.">
        <title>A genome sequence for Biomphalaria pfeifferi, the major vector snail for the human-infecting parasite Schistosoma mansoni.</title>
        <authorList>
            <person name="Bu L."/>
            <person name="Lu L."/>
            <person name="Laidemitt M.R."/>
            <person name="Zhang S.M."/>
            <person name="Mutuku M."/>
            <person name="Mkoji G."/>
            <person name="Steinauer M."/>
            <person name="Loker E.S."/>
        </authorList>
    </citation>
    <scope>NUCLEOTIDE SEQUENCE</scope>
    <source>
        <strain evidence="7">KasaAsao</strain>
    </source>
</reference>
<comment type="subcellular location">
    <subcellularLocation>
        <location evidence="1">Membrane</location>
    </subcellularLocation>
</comment>
<proteinExistence type="predicted"/>
<dbReference type="PROSITE" id="PS50262">
    <property type="entry name" value="G_PROTEIN_RECEP_F1_2"/>
    <property type="match status" value="1"/>
</dbReference>
<organism evidence="7 8">
    <name type="scientific">Biomphalaria pfeifferi</name>
    <name type="common">Bloodfluke planorb</name>
    <name type="synonym">Freshwater snail</name>
    <dbReference type="NCBI Taxonomy" id="112525"/>
    <lineage>
        <taxon>Eukaryota</taxon>
        <taxon>Metazoa</taxon>
        <taxon>Spiralia</taxon>
        <taxon>Lophotrochozoa</taxon>
        <taxon>Mollusca</taxon>
        <taxon>Gastropoda</taxon>
        <taxon>Heterobranchia</taxon>
        <taxon>Euthyneura</taxon>
        <taxon>Panpulmonata</taxon>
        <taxon>Hygrophila</taxon>
        <taxon>Lymnaeoidea</taxon>
        <taxon>Planorbidae</taxon>
        <taxon>Biomphalaria</taxon>
    </lineage>
</organism>
<feature type="non-terminal residue" evidence="7">
    <location>
        <position position="63"/>
    </location>
</feature>
<keyword evidence="2 5" id="KW-0812">Transmembrane</keyword>
<dbReference type="SUPFAM" id="SSF81321">
    <property type="entry name" value="Family A G protein-coupled receptor-like"/>
    <property type="match status" value="1"/>
</dbReference>
<dbReference type="Proteomes" id="UP001233172">
    <property type="component" value="Unassembled WGS sequence"/>
</dbReference>
<dbReference type="AlphaFoldDB" id="A0AAD8BFW6"/>